<dbReference type="EMBL" id="CM023482">
    <property type="protein sequence ID" value="KAH6940377.1"/>
    <property type="molecule type" value="Genomic_DNA"/>
</dbReference>
<reference evidence="1" key="1">
    <citation type="submission" date="2020-05" db="EMBL/GenBank/DDBJ databases">
        <title>Large-scale comparative analyses of tick genomes elucidate their genetic diversity and vector capacities.</title>
        <authorList>
            <person name="Jia N."/>
            <person name="Wang J."/>
            <person name="Shi W."/>
            <person name="Du L."/>
            <person name="Sun Y."/>
            <person name="Zhan W."/>
            <person name="Jiang J."/>
            <person name="Wang Q."/>
            <person name="Zhang B."/>
            <person name="Ji P."/>
            <person name="Sakyi L.B."/>
            <person name="Cui X."/>
            <person name="Yuan T."/>
            <person name="Jiang B."/>
            <person name="Yang W."/>
            <person name="Lam T.T.-Y."/>
            <person name="Chang Q."/>
            <person name="Ding S."/>
            <person name="Wang X."/>
            <person name="Zhu J."/>
            <person name="Ruan X."/>
            <person name="Zhao L."/>
            <person name="Wei J."/>
            <person name="Que T."/>
            <person name="Du C."/>
            <person name="Cheng J."/>
            <person name="Dai P."/>
            <person name="Han X."/>
            <person name="Huang E."/>
            <person name="Gao Y."/>
            <person name="Liu J."/>
            <person name="Shao H."/>
            <person name="Ye R."/>
            <person name="Li L."/>
            <person name="Wei W."/>
            <person name="Wang X."/>
            <person name="Wang C."/>
            <person name="Yang T."/>
            <person name="Huo Q."/>
            <person name="Li W."/>
            <person name="Guo W."/>
            <person name="Chen H."/>
            <person name="Zhou L."/>
            <person name="Ni X."/>
            <person name="Tian J."/>
            <person name="Zhou Y."/>
            <person name="Sheng Y."/>
            <person name="Liu T."/>
            <person name="Pan Y."/>
            <person name="Xia L."/>
            <person name="Li J."/>
            <person name="Zhao F."/>
            <person name="Cao W."/>
        </authorList>
    </citation>
    <scope>NUCLEOTIDE SEQUENCE</scope>
    <source>
        <strain evidence="1">Hyas-2018</strain>
    </source>
</reference>
<sequence length="165" mass="18382">MRGFSGIENFTLLLRIELCCRQIHAAHLIFHFVAARSCTSPATECVALGLAGWRSTAHTMSRFAKFCRKEEAASTKVTASECAWYVTDEAIQIHGGMGFMRDGGLERCLRDLRIFRIFEGANDILRLFVALQGQTTSGACCDYYYFTMGHVKLDGGCSNEHFGPH</sequence>
<organism evidence="1 2">
    <name type="scientific">Hyalomma asiaticum</name>
    <name type="common">Tick</name>
    <dbReference type="NCBI Taxonomy" id="266040"/>
    <lineage>
        <taxon>Eukaryota</taxon>
        <taxon>Metazoa</taxon>
        <taxon>Ecdysozoa</taxon>
        <taxon>Arthropoda</taxon>
        <taxon>Chelicerata</taxon>
        <taxon>Arachnida</taxon>
        <taxon>Acari</taxon>
        <taxon>Parasitiformes</taxon>
        <taxon>Ixodida</taxon>
        <taxon>Ixodoidea</taxon>
        <taxon>Ixodidae</taxon>
        <taxon>Hyalomminae</taxon>
        <taxon>Hyalomma</taxon>
    </lineage>
</organism>
<protein>
    <submittedName>
        <fullName evidence="1">Uncharacterized protein</fullName>
    </submittedName>
</protein>
<proteinExistence type="predicted"/>
<keyword evidence="2" id="KW-1185">Reference proteome</keyword>
<accession>A0ACB7T241</accession>
<dbReference type="Proteomes" id="UP000821845">
    <property type="component" value="Chromosome 2"/>
</dbReference>
<evidence type="ECO:0000313" key="2">
    <source>
        <dbReference type="Proteomes" id="UP000821845"/>
    </source>
</evidence>
<gene>
    <name evidence="1" type="ORF">HPB50_027108</name>
</gene>
<name>A0ACB7T241_HYAAI</name>
<comment type="caution">
    <text evidence="1">The sequence shown here is derived from an EMBL/GenBank/DDBJ whole genome shotgun (WGS) entry which is preliminary data.</text>
</comment>
<evidence type="ECO:0000313" key="1">
    <source>
        <dbReference type="EMBL" id="KAH6940377.1"/>
    </source>
</evidence>